<comment type="caution">
    <text evidence="5">The sequence shown here is derived from an EMBL/GenBank/DDBJ whole genome shotgun (WGS) entry which is preliminary data.</text>
</comment>
<dbReference type="AlphaFoldDB" id="A0AAW9S2D5"/>
<gene>
    <name evidence="5" type="ORF">V3328_21035</name>
</gene>
<dbReference type="RefSeq" id="WP_340331679.1">
    <property type="nucleotide sequence ID" value="NZ_JAZHOF010000009.1"/>
</dbReference>
<dbReference type="PANTHER" id="PTHR11709">
    <property type="entry name" value="MULTI-COPPER OXIDASE"/>
    <property type="match status" value="1"/>
</dbReference>
<dbReference type="SUPFAM" id="SSF49503">
    <property type="entry name" value="Cupredoxins"/>
    <property type="match status" value="3"/>
</dbReference>
<feature type="domain" description="Plastocyanin-like" evidence="4">
    <location>
        <begin position="197"/>
        <end position="272"/>
    </location>
</feature>
<dbReference type="InterPro" id="IPR011707">
    <property type="entry name" value="Cu-oxidase-like_N"/>
</dbReference>
<dbReference type="InterPro" id="IPR006311">
    <property type="entry name" value="TAT_signal"/>
</dbReference>
<protein>
    <submittedName>
        <fullName evidence="5">Multicopper oxidase domain-containing protein</fullName>
    </submittedName>
</protein>
<dbReference type="EMBL" id="JAZHOF010000009">
    <property type="protein sequence ID" value="MEJ8573986.1"/>
    <property type="molecule type" value="Genomic_DNA"/>
</dbReference>
<sequence>MADLARSTALSRRGFLASVALLAAPGLLRSQEASAPTTDSQALEGMAVEPKPDYTLVAKFATYDVDLLYGVDADGNPEPGSDRLKVGKFQFMTRSWAMDGVLDDNYLGPLIEIRPGDKFTVLVRNELFEEGDYADYGPEPPRPEDWMTVINQKVGPSVFLHEDQPLGYPFFNTCTPDTPIGDFVIDEENVPKNFNWTNLHLHGLEIDPHLFEPQGTSNPAADYITIKPGGDYLYRFELPEDHPQGTFWYHPHRHNSVAIQAWGGLAGLLIIRGLYDDELKDYGVTTEIPFVVHDPHYEIVEYPDGDEPGIAKVGRFLQNQNGLTDYTYMVSGRFQPTYTVKRNEIVQFRHLTATVENLACFRIVAAPGTLSQAASEGVEGENHPFYMTASDGIAFGGAPVKKNMMVTGGGERHDLLMCFEEPGEYLIKSDHLGTIQFFGTGPRDQILAKIVVTEEDAGQSMADIEAMRFTPGIPAEGPPGVADIQPSEITRRRHFVFDMDGDTCRLPNPQFRINDTVYATDKVDFEIEQGTVEEWVLVNPTGGTHPFHVHVNAFQVKESYSAQVPDPKLVGADAPVVQSRIDALKTIDHPNQWRDTMIIPPKGYLRVWTRMYSKRVGKTVLHCHFLAHEETAMIQNFLIRPAGG</sequence>
<evidence type="ECO:0000256" key="1">
    <source>
        <dbReference type="ARBA" id="ARBA00022723"/>
    </source>
</evidence>
<feature type="domain" description="Plastocyanin-like" evidence="3">
    <location>
        <begin position="508"/>
        <end position="641"/>
    </location>
</feature>
<keyword evidence="1" id="KW-0479">Metal-binding</keyword>
<dbReference type="Pfam" id="PF07732">
    <property type="entry name" value="Cu-oxidase_3"/>
    <property type="match status" value="1"/>
</dbReference>
<dbReference type="Gene3D" id="2.60.40.420">
    <property type="entry name" value="Cupredoxins - blue copper proteins"/>
    <property type="match status" value="3"/>
</dbReference>
<reference evidence="5 6" key="1">
    <citation type="submission" date="2024-02" db="EMBL/GenBank/DDBJ databases">
        <title>Genome analysis and characterization of Microbaculum marinisediminis sp. nov., isolated from marine sediment.</title>
        <authorList>
            <person name="Du Z.-J."/>
            <person name="Ye Y.-Q."/>
            <person name="Zhang Z.-R."/>
            <person name="Yuan S.-M."/>
            <person name="Zhang X.-Y."/>
        </authorList>
    </citation>
    <scope>NUCLEOTIDE SEQUENCE [LARGE SCALE GENOMIC DNA]</scope>
    <source>
        <strain evidence="5 6">SDUM1044001</strain>
    </source>
</reference>
<dbReference type="PROSITE" id="PS00080">
    <property type="entry name" value="MULTICOPPER_OXIDASE2"/>
    <property type="match status" value="1"/>
</dbReference>
<keyword evidence="2" id="KW-0560">Oxidoreductase</keyword>
<name>A0AAW9S2D5_9HYPH</name>
<evidence type="ECO:0000313" key="5">
    <source>
        <dbReference type="EMBL" id="MEJ8573986.1"/>
    </source>
</evidence>
<organism evidence="5 6">
    <name type="scientific">Microbaculum marinum</name>
    <dbReference type="NCBI Taxonomy" id="1764581"/>
    <lineage>
        <taxon>Bacteria</taxon>
        <taxon>Pseudomonadati</taxon>
        <taxon>Pseudomonadota</taxon>
        <taxon>Alphaproteobacteria</taxon>
        <taxon>Hyphomicrobiales</taxon>
        <taxon>Tepidamorphaceae</taxon>
        <taxon>Microbaculum</taxon>
    </lineage>
</organism>
<evidence type="ECO:0000259" key="3">
    <source>
        <dbReference type="Pfam" id="PF07731"/>
    </source>
</evidence>
<dbReference type="GO" id="GO:0016491">
    <property type="term" value="F:oxidoreductase activity"/>
    <property type="evidence" value="ECO:0007669"/>
    <property type="project" value="UniProtKB-KW"/>
</dbReference>
<evidence type="ECO:0000259" key="4">
    <source>
        <dbReference type="Pfam" id="PF07732"/>
    </source>
</evidence>
<dbReference type="InterPro" id="IPR045087">
    <property type="entry name" value="Cu-oxidase_fam"/>
</dbReference>
<dbReference type="InterPro" id="IPR008972">
    <property type="entry name" value="Cupredoxin"/>
</dbReference>
<dbReference type="InterPro" id="IPR002355">
    <property type="entry name" value="Cu_oxidase_Cu_BS"/>
</dbReference>
<dbReference type="PANTHER" id="PTHR11709:SF2">
    <property type="entry name" value="MULTICOPPER OXIDASE LPR1"/>
    <property type="match status" value="1"/>
</dbReference>
<dbReference type="InterPro" id="IPR011706">
    <property type="entry name" value="Cu-oxidase_C"/>
</dbReference>
<dbReference type="PROSITE" id="PS51318">
    <property type="entry name" value="TAT"/>
    <property type="match status" value="1"/>
</dbReference>
<dbReference type="Pfam" id="PF07731">
    <property type="entry name" value="Cu-oxidase_2"/>
    <property type="match status" value="1"/>
</dbReference>
<accession>A0AAW9S2D5</accession>
<dbReference type="Proteomes" id="UP001378188">
    <property type="component" value="Unassembled WGS sequence"/>
</dbReference>
<evidence type="ECO:0000256" key="2">
    <source>
        <dbReference type="ARBA" id="ARBA00023002"/>
    </source>
</evidence>
<proteinExistence type="predicted"/>
<evidence type="ECO:0000313" key="6">
    <source>
        <dbReference type="Proteomes" id="UP001378188"/>
    </source>
</evidence>
<keyword evidence="6" id="KW-1185">Reference proteome</keyword>
<dbReference type="GO" id="GO:0005507">
    <property type="term" value="F:copper ion binding"/>
    <property type="evidence" value="ECO:0007669"/>
    <property type="project" value="InterPro"/>
</dbReference>